<dbReference type="GO" id="GO:0000175">
    <property type="term" value="F:3'-5'-RNA exonuclease activity"/>
    <property type="evidence" value="ECO:0007669"/>
    <property type="project" value="UniProtKB-UniRule"/>
</dbReference>
<dbReference type="Pfam" id="PF03725">
    <property type="entry name" value="RNase_PH_C"/>
    <property type="match status" value="1"/>
</dbReference>
<keyword evidence="5 8" id="KW-0819">tRNA processing</keyword>
<dbReference type="SUPFAM" id="SSF54211">
    <property type="entry name" value="Ribosomal protein S5 domain 2-like"/>
    <property type="match status" value="1"/>
</dbReference>
<reference evidence="11 12" key="1">
    <citation type="submission" date="2016-10" db="EMBL/GenBank/DDBJ databases">
        <authorList>
            <person name="de Groot N.N."/>
        </authorList>
    </citation>
    <scope>NUCLEOTIDE SEQUENCE [LARGE SCALE GENOMIC DNA]</scope>
    <source>
        <strain evidence="11 12">DSM 2784</strain>
    </source>
</reference>
<dbReference type="InterPro" id="IPR001247">
    <property type="entry name" value="ExoRNase_PH_dom1"/>
</dbReference>
<feature type="domain" description="Exoribonuclease phosphorolytic" evidence="10">
    <location>
        <begin position="160"/>
        <end position="225"/>
    </location>
</feature>
<dbReference type="RefSeq" id="WP_092590225.1">
    <property type="nucleotide sequence ID" value="NZ_FMWL01000005.1"/>
</dbReference>
<evidence type="ECO:0000256" key="2">
    <source>
        <dbReference type="ARBA" id="ARBA00022552"/>
    </source>
</evidence>
<dbReference type="AlphaFoldDB" id="A0A1G5RXQ0"/>
<proteinExistence type="inferred from homology"/>
<dbReference type="InterPro" id="IPR036345">
    <property type="entry name" value="ExoRNase_PH_dom2_sf"/>
</dbReference>
<comment type="subunit">
    <text evidence="8">Homohexameric ring arranged as a trimer of dimers.</text>
</comment>
<organism evidence="11 12">
    <name type="scientific">Acidaminobacter hydrogenoformans DSM 2784</name>
    <dbReference type="NCBI Taxonomy" id="1120920"/>
    <lineage>
        <taxon>Bacteria</taxon>
        <taxon>Bacillati</taxon>
        <taxon>Bacillota</taxon>
        <taxon>Clostridia</taxon>
        <taxon>Peptostreptococcales</taxon>
        <taxon>Acidaminobacteraceae</taxon>
        <taxon>Acidaminobacter</taxon>
    </lineage>
</organism>
<dbReference type="NCBIfam" id="TIGR01966">
    <property type="entry name" value="RNasePH"/>
    <property type="match status" value="1"/>
</dbReference>
<keyword evidence="7" id="KW-0694">RNA-binding</keyword>
<evidence type="ECO:0000256" key="7">
    <source>
        <dbReference type="ARBA" id="ARBA00022884"/>
    </source>
</evidence>
<dbReference type="PANTHER" id="PTHR11953:SF0">
    <property type="entry name" value="EXOSOME COMPLEX COMPONENT RRP41"/>
    <property type="match status" value="1"/>
</dbReference>
<name>A0A1G5RXQ0_9FIRM</name>
<comment type="function">
    <text evidence="8">Phosphorolytic 3'-5' exoribonuclease that plays an important role in tRNA 3'-end maturation. Removes nucleotide residues following the 3'-CCA terminus of tRNAs; can also add nucleotides to the ends of RNA molecules by using nucleoside diphosphates as substrates, but this may not be physiologically important. Probably plays a role in initiation of 16S rRNA degradation (leading to ribosome degradation) during starvation.</text>
</comment>
<gene>
    <name evidence="8" type="primary">rph</name>
    <name evidence="11" type="ORF">SAMN03080599_01454</name>
</gene>
<dbReference type="EC" id="2.7.7.56" evidence="8"/>
<dbReference type="GO" id="GO:0031125">
    <property type="term" value="P:rRNA 3'-end processing"/>
    <property type="evidence" value="ECO:0007669"/>
    <property type="project" value="UniProtKB-ARBA"/>
</dbReference>
<comment type="catalytic activity">
    <reaction evidence="8">
        <text>tRNA(n+1) + phosphate = tRNA(n) + a ribonucleoside 5'-diphosphate</text>
        <dbReference type="Rhea" id="RHEA:10628"/>
        <dbReference type="Rhea" id="RHEA-COMP:17343"/>
        <dbReference type="Rhea" id="RHEA-COMP:17344"/>
        <dbReference type="ChEBI" id="CHEBI:43474"/>
        <dbReference type="ChEBI" id="CHEBI:57930"/>
        <dbReference type="ChEBI" id="CHEBI:173114"/>
        <dbReference type="EC" id="2.7.7.56"/>
    </reaction>
</comment>
<dbReference type="InterPro" id="IPR015847">
    <property type="entry name" value="ExoRNase_PH_dom2"/>
</dbReference>
<dbReference type="Pfam" id="PF01138">
    <property type="entry name" value="RNase_PH"/>
    <property type="match status" value="1"/>
</dbReference>
<evidence type="ECO:0000256" key="1">
    <source>
        <dbReference type="ARBA" id="ARBA00006678"/>
    </source>
</evidence>
<dbReference type="InterPro" id="IPR002381">
    <property type="entry name" value="RNase_PH_bac-type"/>
</dbReference>
<dbReference type="HAMAP" id="MF_00564">
    <property type="entry name" value="RNase_PH"/>
    <property type="match status" value="1"/>
</dbReference>
<keyword evidence="2 8" id="KW-0698">rRNA processing</keyword>
<keyword evidence="12" id="KW-1185">Reference proteome</keyword>
<dbReference type="InterPro" id="IPR020568">
    <property type="entry name" value="Ribosomal_Su5_D2-typ_SF"/>
</dbReference>
<dbReference type="GO" id="GO:0000049">
    <property type="term" value="F:tRNA binding"/>
    <property type="evidence" value="ECO:0007669"/>
    <property type="project" value="UniProtKB-UniRule"/>
</dbReference>
<dbReference type="STRING" id="1120920.SAMN03080599_01454"/>
<dbReference type="SUPFAM" id="SSF55666">
    <property type="entry name" value="Ribonuclease PH domain 2-like"/>
    <property type="match status" value="1"/>
</dbReference>
<dbReference type="GO" id="GO:0009022">
    <property type="term" value="F:tRNA nucleotidyltransferase activity"/>
    <property type="evidence" value="ECO:0007669"/>
    <property type="project" value="UniProtKB-UniRule"/>
</dbReference>
<dbReference type="FunFam" id="3.30.230.70:FF:000003">
    <property type="entry name" value="Ribonuclease PH"/>
    <property type="match status" value="1"/>
</dbReference>
<dbReference type="GO" id="GO:0016075">
    <property type="term" value="P:rRNA catabolic process"/>
    <property type="evidence" value="ECO:0007669"/>
    <property type="project" value="UniProtKB-UniRule"/>
</dbReference>
<dbReference type="EMBL" id="FMWL01000005">
    <property type="protein sequence ID" value="SCZ78823.1"/>
    <property type="molecule type" value="Genomic_DNA"/>
</dbReference>
<keyword evidence="3 8" id="KW-0820">tRNA-binding</keyword>
<accession>A0A1G5RXQ0</accession>
<dbReference type="CDD" id="cd11362">
    <property type="entry name" value="RNase_PH_bact"/>
    <property type="match status" value="1"/>
</dbReference>
<comment type="similarity">
    <text evidence="1 8">Belongs to the RNase PH family.</text>
</comment>
<evidence type="ECO:0000259" key="10">
    <source>
        <dbReference type="Pfam" id="PF03725"/>
    </source>
</evidence>
<feature type="domain" description="Exoribonuclease phosphorolytic" evidence="9">
    <location>
        <begin position="12"/>
        <end position="141"/>
    </location>
</feature>
<dbReference type="InterPro" id="IPR050080">
    <property type="entry name" value="RNase_PH"/>
</dbReference>
<dbReference type="GO" id="GO:0008033">
    <property type="term" value="P:tRNA processing"/>
    <property type="evidence" value="ECO:0007669"/>
    <property type="project" value="UniProtKB-UniRule"/>
</dbReference>
<evidence type="ECO:0000256" key="8">
    <source>
        <dbReference type="HAMAP-Rule" id="MF_00564"/>
    </source>
</evidence>
<evidence type="ECO:0000259" key="9">
    <source>
        <dbReference type="Pfam" id="PF01138"/>
    </source>
</evidence>
<dbReference type="OrthoDB" id="9807456at2"/>
<keyword evidence="6 8" id="KW-0548">Nucleotidyltransferase</keyword>
<dbReference type="PANTHER" id="PTHR11953">
    <property type="entry name" value="EXOSOME COMPLEX COMPONENT"/>
    <property type="match status" value="1"/>
</dbReference>
<protein>
    <recommendedName>
        <fullName evidence="8">Ribonuclease PH</fullName>
        <shortName evidence="8">RNase PH</shortName>
        <ecNumber evidence="8">2.7.7.56</ecNumber>
    </recommendedName>
    <alternativeName>
        <fullName evidence="8">tRNA nucleotidyltransferase</fullName>
    </alternativeName>
</protein>
<dbReference type="Proteomes" id="UP000199208">
    <property type="component" value="Unassembled WGS sequence"/>
</dbReference>
<feature type="binding site" evidence="8">
    <location>
        <begin position="125"/>
        <end position="127"/>
    </location>
    <ligand>
        <name>phosphate</name>
        <dbReference type="ChEBI" id="CHEBI:43474"/>
        <note>substrate</note>
    </ligand>
</feature>
<evidence type="ECO:0000313" key="11">
    <source>
        <dbReference type="EMBL" id="SCZ78823.1"/>
    </source>
</evidence>
<feature type="binding site" evidence="8">
    <location>
        <position position="87"/>
    </location>
    <ligand>
        <name>phosphate</name>
        <dbReference type="ChEBI" id="CHEBI:43474"/>
        <note>substrate</note>
    </ligand>
</feature>
<evidence type="ECO:0000256" key="3">
    <source>
        <dbReference type="ARBA" id="ARBA00022555"/>
    </source>
</evidence>
<evidence type="ECO:0000256" key="5">
    <source>
        <dbReference type="ARBA" id="ARBA00022694"/>
    </source>
</evidence>
<dbReference type="InterPro" id="IPR027408">
    <property type="entry name" value="PNPase/RNase_PH_dom_sf"/>
</dbReference>
<evidence type="ECO:0000313" key="12">
    <source>
        <dbReference type="Proteomes" id="UP000199208"/>
    </source>
</evidence>
<keyword evidence="4 8" id="KW-0808">Transferase</keyword>
<evidence type="ECO:0000256" key="4">
    <source>
        <dbReference type="ARBA" id="ARBA00022679"/>
    </source>
</evidence>
<dbReference type="Gene3D" id="3.30.230.70">
    <property type="entry name" value="GHMP Kinase, N-terminal domain"/>
    <property type="match status" value="1"/>
</dbReference>
<evidence type="ECO:0000256" key="6">
    <source>
        <dbReference type="ARBA" id="ARBA00022695"/>
    </source>
</evidence>
<sequence length="248" mass="26944">MIRHDGRTQDMARPVRLTTHFLQHPDGAVLIELGATKVICTAMVEEKVPPFLKGTGSGWVTAEYAMLPGSTQQRKQRDITKGRLDGRSSEIQRLIGRSLRSVVDLKALGERTIWIDCDVISADGGTRTASITGAYVAMVLAMEKLMDKGLLSQLPTTDWVAAISVGVCGGEQLLDLCYLEDSSADVDMNVIMNGKGEFIEVQGTGEARPFSRVELDGLLALAEKGIQSMIGAQRKALTDELGRRTSHE</sequence>